<sequence length="24" mass="3015">MEEGTVGRRRLGRLKRKWWRENLS</sequence>
<comment type="caution">
    <text evidence="1">The sequence shown here is derived from an EMBL/GenBank/DDBJ whole genome shotgun (WGS) entry which is preliminary data.</text>
</comment>
<proteinExistence type="predicted"/>
<name>A0A7J8Q7W7_GOSRA</name>
<accession>A0A7J8Q7W7</accession>
<dbReference type="Proteomes" id="UP000593578">
    <property type="component" value="Unassembled WGS sequence"/>
</dbReference>
<reference evidence="1 2" key="1">
    <citation type="journal article" date="2019" name="Genome Biol. Evol.">
        <title>Insights into the evolution of the New World diploid cottons (Gossypium, subgenus Houzingenia) based on genome sequencing.</title>
        <authorList>
            <person name="Grover C.E."/>
            <person name="Arick M.A. 2nd"/>
            <person name="Thrash A."/>
            <person name="Conover J.L."/>
            <person name="Sanders W.S."/>
            <person name="Peterson D.G."/>
            <person name="Frelichowski J.E."/>
            <person name="Scheffler J.A."/>
            <person name="Scheffler B.E."/>
            <person name="Wendel J.F."/>
        </authorList>
    </citation>
    <scope>NUCLEOTIDE SEQUENCE [LARGE SCALE GENOMIC DNA]</scope>
    <source>
        <strain evidence="1">8</strain>
        <tissue evidence="1">Leaf</tissue>
    </source>
</reference>
<evidence type="ECO:0000313" key="2">
    <source>
        <dbReference type="Proteomes" id="UP000593578"/>
    </source>
</evidence>
<evidence type="ECO:0000313" key="1">
    <source>
        <dbReference type="EMBL" id="MBA0597393.1"/>
    </source>
</evidence>
<protein>
    <submittedName>
        <fullName evidence="1">Uncharacterized protein</fullName>
    </submittedName>
</protein>
<gene>
    <name evidence="1" type="ORF">Gorai_007199</name>
</gene>
<dbReference type="EMBL" id="JABEZZ010000010">
    <property type="protein sequence ID" value="MBA0597393.1"/>
    <property type="molecule type" value="Genomic_DNA"/>
</dbReference>
<organism evidence="1 2">
    <name type="scientific">Gossypium raimondii</name>
    <name type="common">Peruvian cotton</name>
    <name type="synonym">Gossypium klotzschianum subsp. raimondii</name>
    <dbReference type="NCBI Taxonomy" id="29730"/>
    <lineage>
        <taxon>Eukaryota</taxon>
        <taxon>Viridiplantae</taxon>
        <taxon>Streptophyta</taxon>
        <taxon>Embryophyta</taxon>
        <taxon>Tracheophyta</taxon>
        <taxon>Spermatophyta</taxon>
        <taxon>Magnoliopsida</taxon>
        <taxon>eudicotyledons</taxon>
        <taxon>Gunneridae</taxon>
        <taxon>Pentapetalae</taxon>
        <taxon>rosids</taxon>
        <taxon>malvids</taxon>
        <taxon>Malvales</taxon>
        <taxon>Malvaceae</taxon>
        <taxon>Malvoideae</taxon>
        <taxon>Gossypium</taxon>
    </lineage>
</organism>
<dbReference type="AlphaFoldDB" id="A0A7J8Q7W7"/>